<reference evidence="3" key="1">
    <citation type="submission" date="2016-12" db="EMBL/GenBank/DDBJ databases">
        <authorList>
            <person name="Varghese N."/>
            <person name="Submissions S."/>
        </authorList>
    </citation>
    <scope>NUCLEOTIDE SEQUENCE [LARGE SCALE GENOMIC DNA]</scope>
    <source>
        <strain evidence="3">DSM 45599</strain>
    </source>
</reference>
<dbReference type="SUPFAM" id="SSF52540">
    <property type="entry name" value="P-loop containing nucleoside triphosphate hydrolases"/>
    <property type="match status" value="1"/>
</dbReference>
<proteinExistence type="predicted"/>
<organism evidence="2 3">
    <name type="scientific">Micromonospora cremea</name>
    <dbReference type="NCBI Taxonomy" id="709881"/>
    <lineage>
        <taxon>Bacteria</taxon>
        <taxon>Bacillati</taxon>
        <taxon>Actinomycetota</taxon>
        <taxon>Actinomycetes</taxon>
        <taxon>Micromonosporales</taxon>
        <taxon>Micromonosporaceae</taxon>
        <taxon>Micromonospora</taxon>
    </lineage>
</organism>
<dbReference type="InterPro" id="IPR038727">
    <property type="entry name" value="NadR/Ttd14_AAA_dom"/>
</dbReference>
<evidence type="ECO:0000313" key="3">
    <source>
        <dbReference type="Proteomes" id="UP000185124"/>
    </source>
</evidence>
<name>A0A1N5VJE3_9ACTN</name>
<accession>A0A1N5VJE3</accession>
<protein>
    <submittedName>
        <fullName evidence="2">Predicted ATPase</fullName>
    </submittedName>
</protein>
<feature type="domain" description="NadR/Ttd14 AAA" evidence="1">
    <location>
        <begin position="6"/>
        <end position="171"/>
    </location>
</feature>
<keyword evidence="3" id="KW-1185">Reference proteome</keyword>
<dbReference type="AlphaFoldDB" id="A0A1N5VJE3"/>
<dbReference type="Proteomes" id="UP000185124">
    <property type="component" value="Unassembled WGS sequence"/>
</dbReference>
<sequence>MTQPRRYVLTGAPGAGKTTLIQALRRRGHLVVPEAATDVIAARQAQGCAEPWREPEFVDAVARLQRRRRIAADAEGDLQIHDRSPLCTLALARHLGRPVGPDLAAELDRIVRQEVYQRLVFLIGPLGFVTRTAARRIDYAESLTFARVHEQVYAAYGHRLLDVPAGPVHERVALIEKHLSGPDEGTFRSPDFT</sequence>
<dbReference type="STRING" id="709881.SAMN04489832_1683"/>
<dbReference type="RefSeq" id="WP_074310177.1">
    <property type="nucleotide sequence ID" value="NZ_FSQT01000001.1"/>
</dbReference>
<gene>
    <name evidence="2" type="ORF">SAMN04489832_1683</name>
</gene>
<dbReference type="Pfam" id="PF13521">
    <property type="entry name" value="AAA_28"/>
    <property type="match status" value="1"/>
</dbReference>
<evidence type="ECO:0000259" key="1">
    <source>
        <dbReference type="Pfam" id="PF13521"/>
    </source>
</evidence>
<dbReference type="InterPro" id="IPR027417">
    <property type="entry name" value="P-loop_NTPase"/>
</dbReference>
<dbReference type="Gene3D" id="3.40.50.300">
    <property type="entry name" value="P-loop containing nucleotide triphosphate hydrolases"/>
    <property type="match status" value="1"/>
</dbReference>
<dbReference type="EMBL" id="FSQT01000001">
    <property type="protein sequence ID" value="SIM73174.1"/>
    <property type="molecule type" value="Genomic_DNA"/>
</dbReference>
<evidence type="ECO:0000313" key="2">
    <source>
        <dbReference type="EMBL" id="SIM73174.1"/>
    </source>
</evidence>